<dbReference type="Proteomes" id="UP001322138">
    <property type="component" value="Unassembled WGS sequence"/>
</dbReference>
<organism evidence="1 2">
    <name type="scientific">Podospora bellae-mahoneyi</name>
    <dbReference type="NCBI Taxonomy" id="2093777"/>
    <lineage>
        <taxon>Eukaryota</taxon>
        <taxon>Fungi</taxon>
        <taxon>Dikarya</taxon>
        <taxon>Ascomycota</taxon>
        <taxon>Pezizomycotina</taxon>
        <taxon>Sordariomycetes</taxon>
        <taxon>Sordariomycetidae</taxon>
        <taxon>Sordariales</taxon>
        <taxon>Podosporaceae</taxon>
        <taxon>Podospora</taxon>
    </lineage>
</organism>
<reference evidence="1 2" key="1">
    <citation type="journal article" date="2023" name="bioRxiv">
        <title>High-quality genome assemblies of four members of thePodospora anserinaspecies complex.</title>
        <authorList>
            <person name="Ament-Velasquez S.L."/>
            <person name="Vogan A.A."/>
            <person name="Wallerman O."/>
            <person name="Hartmann F."/>
            <person name="Gautier V."/>
            <person name="Silar P."/>
            <person name="Giraud T."/>
            <person name="Johannesson H."/>
        </authorList>
    </citation>
    <scope>NUCLEOTIDE SEQUENCE [LARGE SCALE GENOMIC DNA]</scope>
    <source>
        <strain evidence="1 2">CBS 112042</strain>
    </source>
</reference>
<dbReference type="RefSeq" id="XP_062727760.1">
    <property type="nucleotide sequence ID" value="XM_062873122.1"/>
</dbReference>
<protein>
    <submittedName>
        <fullName evidence="1">Uncharacterized protein</fullName>
    </submittedName>
</protein>
<sequence>MAGSRGSCGAMRGALPVAARAGTRQPGGRRHSLLELLQFSSFSKQFQFSSFSSSTGVCCAGSNLQEPLGGAEVHASARRSTRMLGHGNLLLYGFHRRMASATLPASRILSSRSSSLMHPVNAVGQDLIDSIATTSFRATLQASQACSQKWKPPICTHR</sequence>
<name>A0ABR0F6R4_9PEZI</name>
<accession>A0ABR0F6R4</accession>
<proteinExistence type="predicted"/>
<dbReference type="GeneID" id="87892506"/>
<evidence type="ECO:0000313" key="1">
    <source>
        <dbReference type="EMBL" id="KAK4638784.1"/>
    </source>
</evidence>
<keyword evidence="2" id="KW-1185">Reference proteome</keyword>
<dbReference type="EMBL" id="JAFFGZ010000009">
    <property type="protein sequence ID" value="KAK4638784.1"/>
    <property type="molecule type" value="Genomic_DNA"/>
</dbReference>
<comment type="caution">
    <text evidence="1">The sequence shown here is derived from an EMBL/GenBank/DDBJ whole genome shotgun (WGS) entry which is preliminary data.</text>
</comment>
<evidence type="ECO:0000313" key="2">
    <source>
        <dbReference type="Proteomes" id="UP001322138"/>
    </source>
</evidence>
<gene>
    <name evidence="1" type="ORF">QC761_0101550</name>
</gene>